<gene>
    <name evidence="2" type="ORF">PCOR1329_LOCUS29594</name>
</gene>
<sequence>MMMPGPVVPLAGGDAFHYQGPGDQMSKCVLLGAYIFMIVANAVSALSGGSGSTIGDVSDAFPTYITPDGTTFAIWGVIYLMWLVFVVAQFGIGVCPCFDGSWMYMGNGIRYLISVAFALNGVWLPLYTMKLFWAALIVIAAYLVVLVVCIVAVNGRTVVRPGFPCSGIIQYVCFAAPITLNAAWLVVATAANFFTVFGQLGWKDVYGVAGSPQAAMLVVLLATSLAIAVAIGAYDAAWPLATAWALLGLYRMHSPPGDGELGFPDEAMNSMLASSALCGSIVSFLAAWAGGILMAFALSGCCFFAGSQHYPGPGCEIPTAAPYSHPMASSMYRPGPIF</sequence>
<feature type="transmembrane region" description="Helical" evidence="1">
    <location>
        <begin position="174"/>
        <end position="197"/>
    </location>
</feature>
<organism evidence="2 3">
    <name type="scientific">Prorocentrum cordatum</name>
    <dbReference type="NCBI Taxonomy" id="2364126"/>
    <lineage>
        <taxon>Eukaryota</taxon>
        <taxon>Sar</taxon>
        <taxon>Alveolata</taxon>
        <taxon>Dinophyceae</taxon>
        <taxon>Prorocentrales</taxon>
        <taxon>Prorocentraceae</taxon>
        <taxon>Prorocentrum</taxon>
    </lineage>
</organism>
<keyword evidence="1" id="KW-1133">Transmembrane helix</keyword>
<evidence type="ECO:0000313" key="3">
    <source>
        <dbReference type="Proteomes" id="UP001189429"/>
    </source>
</evidence>
<feature type="transmembrane region" description="Helical" evidence="1">
    <location>
        <begin position="217"/>
        <end position="250"/>
    </location>
</feature>
<name>A0ABN9SHM8_9DINO</name>
<keyword evidence="1" id="KW-0472">Membrane</keyword>
<proteinExistence type="predicted"/>
<dbReference type="Proteomes" id="UP001189429">
    <property type="component" value="Unassembled WGS sequence"/>
</dbReference>
<dbReference type="PANTHER" id="PTHR33802:SF1">
    <property type="entry name" value="XK-RELATED PROTEIN"/>
    <property type="match status" value="1"/>
</dbReference>
<evidence type="ECO:0000256" key="1">
    <source>
        <dbReference type="SAM" id="Phobius"/>
    </source>
</evidence>
<feature type="transmembrane region" description="Helical" evidence="1">
    <location>
        <begin position="109"/>
        <end position="126"/>
    </location>
</feature>
<dbReference type="EMBL" id="CAUYUJ010011148">
    <property type="protein sequence ID" value="CAK0831190.1"/>
    <property type="molecule type" value="Genomic_DNA"/>
</dbReference>
<keyword evidence="3" id="KW-1185">Reference proteome</keyword>
<comment type="caution">
    <text evidence="2">The sequence shown here is derived from an EMBL/GenBank/DDBJ whole genome shotgun (WGS) entry which is preliminary data.</text>
</comment>
<dbReference type="PANTHER" id="PTHR33802">
    <property type="entry name" value="SI:CH211-161H7.5-RELATED"/>
    <property type="match status" value="1"/>
</dbReference>
<feature type="transmembrane region" description="Helical" evidence="1">
    <location>
        <begin position="28"/>
        <end position="52"/>
    </location>
</feature>
<accession>A0ABN9SHM8</accession>
<feature type="transmembrane region" description="Helical" evidence="1">
    <location>
        <begin position="72"/>
        <end position="97"/>
    </location>
</feature>
<reference evidence="2" key="1">
    <citation type="submission" date="2023-10" db="EMBL/GenBank/DDBJ databases">
        <authorList>
            <person name="Chen Y."/>
            <person name="Shah S."/>
            <person name="Dougan E. K."/>
            <person name="Thang M."/>
            <person name="Chan C."/>
        </authorList>
    </citation>
    <scope>NUCLEOTIDE SEQUENCE [LARGE SCALE GENOMIC DNA]</scope>
</reference>
<protein>
    <submittedName>
        <fullName evidence="2">Uncharacterized protein</fullName>
    </submittedName>
</protein>
<feature type="transmembrane region" description="Helical" evidence="1">
    <location>
        <begin position="271"/>
        <end position="298"/>
    </location>
</feature>
<keyword evidence="1" id="KW-0812">Transmembrane</keyword>
<evidence type="ECO:0000313" key="2">
    <source>
        <dbReference type="EMBL" id="CAK0831190.1"/>
    </source>
</evidence>
<feature type="transmembrane region" description="Helical" evidence="1">
    <location>
        <begin position="132"/>
        <end position="153"/>
    </location>
</feature>